<feature type="region of interest" description="Disordered" evidence="1">
    <location>
        <begin position="1"/>
        <end position="24"/>
    </location>
</feature>
<evidence type="ECO:0000256" key="1">
    <source>
        <dbReference type="SAM" id="MobiDB-lite"/>
    </source>
</evidence>
<dbReference type="RefSeq" id="WP_215349487.1">
    <property type="nucleotide sequence ID" value="NZ_BAAAFE010000007.1"/>
</dbReference>
<organism evidence="3 4">
    <name type="scientific">Sphingopyxis soli</name>
    <dbReference type="NCBI Taxonomy" id="592051"/>
    <lineage>
        <taxon>Bacteria</taxon>
        <taxon>Pseudomonadati</taxon>
        <taxon>Pseudomonadota</taxon>
        <taxon>Alphaproteobacteria</taxon>
        <taxon>Sphingomonadales</taxon>
        <taxon>Sphingomonadaceae</taxon>
        <taxon>Sphingopyxis</taxon>
    </lineage>
</organism>
<dbReference type="PANTHER" id="PTHR38590:SF1">
    <property type="entry name" value="BLL0828 PROTEIN"/>
    <property type="match status" value="1"/>
</dbReference>
<proteinExistence type="predicted"/>
<comment type="caution">
    <text evidence="3">The sequence shown here is derived from an EMBL/GenBank/DDBJ whole genome shotgun (WGS) entry which is preliminary data.</text>
</comment>
<dbReference type="PANTHER" id="PTHR38590">
    <property type="entry name" value="BLL0828 PROTEIN"/>
    <property type="match status" value="1"/>
</dbReference>
<keyword evidence="4" id="KW-1185">Reference proteome</keyword>
<feature type="domain" description="DUF559" evidence="2">
    <location>
        <begin position="35"/>
        <end position="138"/>
    </location>
</feature>
<accession>A0ABN1M656</accession>
<dbReference type="InterPro" id="IPR047216">
    <property type="entry name" value="Endonuclease_DUF559_bact"/>
</dbReference>
<dbReference type="InterPro" id="IPR011335">
    <property type="entry name" value="Restrct_endonuc-II-like"/>
</dbReference>
<name>A0ABN1M656_9SPHN</name>
<feature type="compositionally biased region" description="Polar residues" evidence="1">
    <location>
        <begin position="1"/>
        <end position="16"/>
    </location>
</feature>
<dbReference type="EMBL" id="BAAAFE010000007">
    <property type="protein sequence ID" value="GAA0864690.1"/>
    <property type="molecule type" value="Genomic_DNA"/>
</dbReference>
<dbReference type="Proteomes" id="UP001500738">
    <property type="component" value="Unassembled WGS sequence"/>
</dbReference>
<dbReference type="SUPFAM" id="SSF52980">
    <property type="entry name" value="Restriction endonuclease-like"/>
    <property type="match status" value="1"/>
</dbReference>
<evidence type="ECO:0000313" key="4">
    <source>
        <dbReference type="Proteomes" id="UP001500738"/>
    </source>
</evidence>
<protein>
    <recommendedName>
        <fullName evidence="2">DUF559 domain-containing protein</fullName>
    </recommendedName>
</protein>
<dbReference type="InterPro" id="IPR007569">
    <property type="entry name" value="DUF559"/>
</dbReference>
<sequence length="173" mass="19307">MTQLTLNDHAKQTQAPPLQGRGRGWGLSAERLAELHRRAADMRRNPTEPEKRLWRHLSNSQLGGLKFRRQQVIGHFIADFGCPSVKLIVEVDGDTHDEAKDRLRDDVLAGHGFRVVRVTNADVMENMDGVLTFIAQAVRQAERPHPNPSPEGEGLEVVEAQILLGINLEGSVR</sequence>
<evidence type="ECO:0000313" key="3">
    <source>
        <dbReference type="EMBL" id="GAA0864690.1"/>
    </source>
</evidence>
<dbReference type="Pfam" id="PF04480">
    <property type="entry name" value="DUF559"/>
    <property type="match status" value="1"/>
</dbReference>
<gene>
    <name evidence="3" type="ORF">GCM10009115_20230</name>
</gene>
<evidence type="ECO:0000259" key="2">
    <source>
        <dbReference type="Pfam" id="PF04480"/>
    </source>
</evidence>
<dbReference type="CDD" id="cd01038">
    <property type="entry name" value="Endonuclease_DUF559"/>
    <property type="match status" value="1"/>
</dbReference>
<dbReference type="Gene3D" id="3.40.960.10">
    <property type="entry name" value="VSR Endonuclease"/>
    <property type="match status" value="1"/>
</dbReference>
<reference evidence="3 4" key="1">
    <citation type="journal article" date="2019" name="Int. J. Syst. Evol. Microbiol.">
        <title>The Global Catalogue of Microorganisms (GCM) 10K type strain sequencing project: providing services to taxonomists for standard genome sequencing and annotation.</title>
        <authorList>
            <consortium name="The Broad Institute Genomics Platform"/>
            <consortium name="The Broad Institute Genome Sequencing Center for Infectious Disease"/>
            <person name="Wu L."/>
            <person name="Ma J."/>
        </authorList>
    </citation>
    <scope>NUCLEOTIDE SEQUENCE [LARGE SCALE GENOMIC DNA]</scope>
    <source>
        <strain evidence="3 4">JCM 15910</strain>
    </source>
</reference>